<dbReference type="InterPro" id="IPR041489">
    <property type="entry name" value="PDZ_6"/>
</dbReference>
<feature type="domain" description="PDZ" evidence="2">
    <location>
        <begin position="321"/>
        <end position="404"/>
    </location>
</feature>
<keyword evidence="1" id="KW-0378">Hydrolase</keyword>
<accession>A0ABR8JPU1</accession>
<comment type="caution">
    <text evidence="4">The sequence shown here is derived from an EMBL/GenBank/DDBJ whole genome shotgun (WGS) entry which is preliminary data.</text>
</comment>
<organism evidence="4 5">
    <name type="scientific">Hymenobacter armeniacus</name>
    <dbReference type="NCBI Taxonomy" id="2771358"/>
    <lineage>
        <taxon>Bacteria</taxon>
        <taxon>Pseudomonadati</taxon>
        <taxon>Bacteroidota</taxon>
        <taxon>Cytophagia</taxon>
        <taxon>Cytophagales</taxon>
        <taxon>Hymenobacteraceae</taxon>
        <taxon>Hymenobacter</taxon>
    </lineage>
</organism>
<dbReference type="InterPro" id="IPR001995">
    <property type="entry name" value="Peptidase_A2_cat"/>
</dbReference>
<dbReference type="EMBL" id="JACXAC010000001">
    <property type="protein sequence ID" value="MBD2720625.1"/>
    <property type="molecule type" value="Genomic_DNA"/>
</dbReference>
<dbReference type="Pfam" id="PF13650">
    <property type="entry name" value="Asp_protease_2"/>
    <property type="match status" value="2"/>
</dbReference>
<dbReference type="InterPro" id="IPR001478">
    <property type="entry name" value="PDZ"/>
</dbReference>
<evidence type="ECO:0000313" key="5">
    <source>
        <dbReference type="Proteomes" id="UP000606003"/>
    </source>
</evidence>
<dbReference type="InterPro" id="IPR036034">
    <property type="entry name" value="PDZ_sf"/>
</dbReference>
<dbReference type="RefSeq" id="WP_190921912.1">
    <property type="nucleotide sequence ID" value="NZ_JACXAC010000001.1"/>
</dbReference>
<dbReference type="Gene3D" id="2.30.42.10">
    <property type="match status" value="1"/>
</dbReference>
<keyword evidence="5" id="KW-1185">Reference proteome</keyword>
<proteinExistence type="predicted"/>
<dbReference type="PROSITE" id="PS50175">
    <property type="entry name" value="ASP_PROT_RETROV"/>
    <property type="match status" value="1"/>
</dbReference>
<evidence type="ECO:0000313" key="4">
    <source>
        <dbReference type="EMBL" id="MBD2720625.1"/>
    </source>
</evidence>
<keyword evidence="4" id="KW-0645">Protease</keyword>
<dbReference type="InterPro" id="IPR034122">
    <property type="entry name" value="Retropepsin-like_bacterial"/>
</dbReference>
<dbReference type="CDD" id="cd05483">
    <property type="entry name" value="retropepsin_like_bacteria"/>
    <property type="match status" value="1"/>
</dbReference>
<dbReference type="GO" id="GO:0008233">
    <property type="term" value="F:peptidase activity"/>
    <property type="evidence" value="ECO:0007669"/>
    <property type="project" value="UniProtKB-KW"/>
</dbReference>
<evidence type="ECO:0000259" key="3">
    <source>
        <dbReference type="PROSITE" id="PS50175"/>
    </source>
</evidence>
<dbReference type="Pfam" id="PF17820">
    <property type="entry name" value="PDZ_6"/>
    <property type="match status" value="1"/>
</dbReference>
<dbReference type="SUPFAM" id="SSF50156">
    <property type="entry name" value="PDZ domain-like"/>
    <property type="match status" value="1"/>
</dbReference>
<dbReference type="PROSITE" id="PS50106">
    <property type="entry name" value="PDZ"/>
    <property type="match status" value="1"/>
</dbReference>
<dbReference type="Gene3D" id="2.40.70.10">
    <property type="entry name" value="Acid Proteases"/>
    <property type="match status" value="2"/>
</dbReference>
<evidence type="ECO:0000259" key="2">
    <source>
        <dbReference type="PROSITE" id="PS50106"/>
    </source>
</evidence>
<sequence length="419" mass="46167">MLVARIIWLVVFLVFGGEMGQLAHAQPAAAPFVFRNPKRHEVKVPIQVQRNLLVVSCQLNGLGPFNFLLDTGVATTIITAPQVADSLGLKHGERYRVVGAGGSDIGLMAYQTSDVRVTLGGVEAPCLAPLVLESDVLNLSGYVGTPIHGILGSELFRSFVVALHTEELNMVLSDPATYQAPKGRRWSSLPLQLEKGKAYFTAPVQLNDSLTMDLKLVLDTGASHALSLETDSDPRLRGPARRLPAELGQGLGGVVRGYLGRVPSLQLGRHQLRSVLTSFPDEADVHRRVDVPRNGNVGYELLKRFSLVIDYPHQRLLLRPNVRLNEPFEHDMCGLDLLATGPDYRRFVVLRVEPNSPAYVAGIEPTEELLSINFLPAEGFSLTQLSRMLRSEDGRSLFMVLRRQNGDLHTVSLRLKRQI</sequence>
<dbReference type="SUPFAM" id="SSF50630">
    <property type="entry name" value="Acid proteases"/>
    <property type="match status" value="1"/>
</dbReference>
<dbReference type="InterPro" id="IPR021109">
    <property type="entry name" value="Peptidase_aspartic_dom_sf"/>
</dbReference>
<dbReference type="InterPro" id="IPR001969">
    <property type="entry name" value="Aspartic_peptidase_AS"/>
</dbReference>
<evidence type="ECO:0000256" key="1">
    <source>
        <dbReference type="ARBA" id="ARBA00022801"/>
    </source>
</evidence>
<gene>
    <name evidence="4" type="ORF">IC234_00680</name>
</gene>
<feature type="domain" description="Peptidase A2" evidence="3">
    <location>
        <begin position="65"/>
        <end position="102"/>
    </location>
</feature>
<dbReference type="PROSITE" id="PS00141">
    <property type="entry name" value="ASP_PROTEASE"/>
    <property type="match status" value="1"/>
</dbReference>
<dbReference type="GO" id="GO:0006508">
    <property type="term" value="P:proteolysis"/>
    <property type="evidence" value="ECO:0007669"/>
    <property type="project" value="UniProtKB-KW"/>
</dbReference>
<protein>
    <submittedName>
        <fullName evidence="4">Aspartyl protease family protein</fullName>
    </submittedName>
</protein>
<name>A0ABR8JPU1_9BACT</name>
<reference evidence="4 5" key="1">
    <citation type="submission" date="2020-09" db="EMBL/GenBank/DDBJ databases">
        <authorList>
            <person name="Kim M.K."/>
        </authorList>
    </citation>
    <scope>NUCLEOTIDE SEQUENCE [LARGE SCALE GENOMIC DNA]</scope>
    <source>
        <strain evidence="4 5">BT189</strain>
    </source>
</reference>
<dbReference type="Proteomes" id="UP000606003">
    <property type="component" value="Unassembled WGS sequence"/>
</dbReference>